<dbReference type="OrthoDB" id="10267969at2759"/>
<name>A0A6A7ADX1_9PLEO</name>
<accession>A0A6A7ADX1</accession>
<evidence type="ECO:0000256" key="1">
    <source>
        <dbReference type="SAM" id="Phobius"/>
    </source>
</evidence>
<sequence length="293" mass="33468">MFLSPTMRNAVLQATIISTISMMHMHHFTDNMFDPVFQDETWMQMMNTSTMQTSTPGGNGRLTLDTGNRTNTTLSLNQTAPAGLANGTATNDLNEAFYGRFLLREIVVSAVFAALEYWWLIGLERILPGRPRNKDVLSQLSGQVEESEDREEEVVKKWIAQGRVRRASLNWGNTLLKWVLDLTVGRLWLHTVEYYLRMLIKFGAPWGLKTQLGMAFFSTYVSFSPLARLVAFIIIPAHKQVVFIGGFELVVSIFFDTIGRLFAAWVIKTDWMKKFMQNEIKKREGQVISKDEL</sequence>
<keyword evidence="1" id="KW-0472">Membrane</keyword>
<keyword evidence="1" id="KW-0812">Transmembrane</keyword>
<organism evidence="2 3">
    <name type="scientific">Ophiobolus disseminans</name>
    <dbReference type="NCBI Taxonomy" id="1469910"/>
    <lineage>
        <taxon>Eukaryota</taxon>
        <taxon>Fungi</taxon>
        <taxon>Dikarya</taxon>
        <taxon>Ascomycota</taxon>
        <taxon>Pezizomycotina</taxon>
        <taxon>Dothideomycetes</taxon>
        <taxon>Pleosporomycetidae</taxon>
        <taxon>Pleosporales</taxon>
        <taxon>Pleosporineae</taxon>
        <taxon>Phaeosphaeriaceae</taxon>
        <taxon>Ophiobolus</taxon>
    </lineage>
</organism>
<keyword evidence="1" id="KW-1133">Transmembrane helix</keyword>
<dbReference type="Proteomes" id="UP000799424">
    <property type="component" value="Unassembled WGS sequence"/>
</dbReference>
<keyword evidence="3" id="KW-1185">Reference proteome</keyword>
<protein>
    <submittedName>
        <fullName evidence="2">Uncharacterized protein</fullName>
    </submittedName>
</protein>
<reference evidence="2" key="1">
    <citation type="journal article" date="2020" name="Stud. Mycol.">
        <title>101 Dothideomycetes genomes: a test case for predicting lifestyles and emergence of pathogens.</title>
        <authorList>
            <person name="Haridas S."/>
            <person name="Albert R."/>
            <person name="Binder M."/>
            <person name="Bloem J."/>
            <person name="Labutti K."/>
            <person name="Salamov A."/>
            <person name="Andreopoulos B."/>
            <person name="Baker S."/>
            <person name="Barry K."/>
            <person name="Bills G."/>
            <person name="Bluhm B."/>
            <person name="Cannon C."/>
            <person name="Castanera R."/>
            <person name="Culley D."/>
            <person name="Daum C."/>
            <person name="Ezra D."/>
            <person name="Gonzalez J."/>
            <person name="Henrissat B."/>
            <person name="Kuo A."/>
            <person name="Liang C."/>
            <person name="Lipzen A."/>
            <person name="Lutzoni F."/>
            <person name="Magnuson J."/>
            <person name="Mondo S."/>
            <person name="Nolan M."/>
            <person name="Ohm R."/>
            <person name="Pangilinan J."/>
            <person name="Park H.-J."/>
            <person name="Ramirez L."/>
            <person name="Alfaro M."/>
            <person name="Sun H."/>
            <person name="Tritt A."/>
            <person name="Yoshinaga Y."/>
            <person name="Zwiers L.-H."/>
            <person name="Turgeon B."/>
            <person name="Goodwin S."/>
            <person name="Spatafora J."/>
            <person name="Crous P."/>
            <person name="Grigoriev I."/>
        </authorList>
    </citation>
    <scope>NUCLEOTIDE SEQUENCE</scope>
    <source>
        <strain evidence="2">CBS 113818</strain>
    </source>
</reference>
<evidence type="ECO:0000313" key="2">
    <source>
        <dbReference type="EMBL" id="KAF2831511.1"/>
    </source>
</evidence>
<proteinExistence type="predicted"/>
<dbReference type="AlphaFoldDB" id="A0A6A7ADX1"/>
<feature type="transmembrane region" description="Helical" evidence="1">
    <location>
        <begin position="212"/>
        <end position="235"/>
    </location>
</feature>
<evidence type="ECO:0000313" key="3">
    <source>
        <dbReference type="Proteomes" id="UP000799424"/>
    </source>
</evidence>
<feature type="transmembrane region" description="Helical" evidence="1">
    <location>
        <begin position="241"/>
        <end position="267"/>
    </location>
</feature>
<dbReference type="EMBL" id="MU006218">
    <property type="protein sequence ID" value="KAF2831511.1"/>
    <property type="molecule type" value="Genomic_DNA"/>
</dbReference>
<gene>
    <name evidence="2" type="ORF">CC86DRAFT_314923</name>
</gene>